<dbReference type="Proteomes" id="UP001166585">
    <property type="component" value="Unassembled WGS sequence"/>
</dbReference>
<gene>
    <name evidence="2" type="ORF">KIP89_03650</name>
</gene>
<comment type="caution">
    <text evidence="2">The sequence shown here is derived from an EMBL/GenBank/DDBJ whole genome shotgun (WGS) entry which is preliminary data.</text>
</comment>
<evidence type="ECO:0000313" key="3">
    <source>
        <dbReference type="Proteomes" id="UP001166585"/>
    </source>
</evidence>
<dbReference type="EMBL" id="JAHCQH010000014">
    <property type="protein sequence ID" value="MBS9476194.1"/>
    <property type="molecule type" value="Genomic_DNA"/>
</dbReference>
<name>A0ABS5R3F9_9HYPH</name>
<protein>
    <submittedName>
        <fullName evidence="2">Uncharacterized protein</fullName>
    </submittedName>
</protein>
<feature type="transmembrane region" description="Helical" evidence="1">
    <location>
        <begin position="6"/>
        <end position="28"/>
    </location>
</feature>
<organism evidence="2 3">
    <name type="scientific">Ancylobacter radicis</name>
    <dbReference type="NCBI Taxonomy" id="2836179"/>
    <lineage>
        <taxon>Bacteria</taxon>
        <taxon>Pseudomonadati</taxon>
        <taxon>Pseudomonadota</taxon>
        <taxon>Alphaproteobacteria</taxon>
        <taxon>Hyphomicrobiales</taxon>
        <taxon>Xanthobacteraceae</taxon>
        <taxon>Ancylobacter</taxon>
    </lineage>
</organism>
<keyword evidence="1" id="KW-0472">Membrane</keyword>
<dbReference type="RefSeq" id="WP_213754054.1">
    <property type="nucleotide sequence ID" value="NZ_JAHCQH010000014.1"/>
</dbReference>
<accession>A0ABS5R3F9</accession>
<proteinExistence type="predicted"/>
<sequence>MSNTDTLALALLVLVVAMAVTAIGLAAYDARANRRARLQTSRYFEAVSRESTALIQIIDGIDRGERPDVLRAIAMDAVYPYRFPLDGERQDNTLHQFATREA</sequence>
<keyword evidence="1" id="KW-0812">Transmembrane</keyword>
<keyword evidence="3" id="KW-1185">Reference proteome</keyword>
<evidence type="ECO:0000313" key="2">
    <source>
        <dbReference type="EMBL" id="MBS9476194.1"/>
    </source>
</evidence>
<evidence type="ECO:0000256" key="1">
    <source>
        <dbReference type="SAM" id="Phobius"/>
    </source>
</evidence>
<reference evidence="2" key="1">
    <citation type="submission" date="2021-05" db="EMBL/GenBank/DDBJ databases">
        <authorList>
            <person name="Sun Q."/>
            <person name="Inoue M."/>
        </authorList>
    </citation>
    <scope>NUCLEOTIDE SEQUENCE</scope>
    <source>
        <strain evidence="2">VKM B-3255</strain>
    </source>
</reference>
<keyword evidence="1" id="KW-1133">Transmembrane helix</keyword>